<dbReference type="STRING" id="1076872.G8ZTV7"/>
<feature type="domain" description="Inositol polyphosphate-related phosphatase" evidence="1">
    <location>
        <begin position="3"/>
        <end position="314"/>
    </location>
</feature>
<dbReference type="EMBL" id="HE616745">
    <property type="protein sequence ID" value="CCE92051.1"/>
    <property type="molecule type" value="Genomic_DNA"/>
</dbReference>
<proteinExistence type="predicted"/>
<accession>G8ZTV7</accession>
<dbReference type="KEGG" id="tdl:TDEL_0D04670"/>
<dbReference type="InterPro" id="IPR000300">
    <property type="entry name" value="IPPc"/>
</dbReference>
<reference evidence="2 3" key="1">
    <citation type="journal article" date="2011" name="Proc. Natl. Acad. Sci. U.S.A.">
        <title>Evolutionary erosion of yeast sex chromosomes by mating-type switching accidents.</title>
        <authorList>
            <person name="Gordon J.L."/>
            <person name="Armisen D."/>
            <person name="Proux-Wera E."/>
            <person name="Oheigeartaigh S.S."/>
            <person name="Byrne K.P."/>
            <person name="Wolfe K.H."/>
        </authorList>
    </citation>
    <scope>NUCLEOTIDE SEQUENCE [LARGE SCALE GENOMIC DNA]</scope>
    <source>
        <strain evidence="3">ATCC 10662 / CBS 1146 / NBRC 0425 / NCYC 2629 / NRRL Y-866</strain>
    </source>
</reference>
<dbReference type="Gene3D" id="3.60.10.10">
    <property type="entry name" value="Endonuclease/exonuclease/phosphatase"/>
    <property type="match status" value="1"/>
</dbReference>
<dbReference type="GO" id="GO:0046856">
    <property type="term" value="P:phosphatidylinositol dephosphorylation"/>
    <property type="evidence" value="ECO:0007669"/>
    <property type="project" value="EnsemblFungi"/>
</dbReference>
<sequence>MSNMWRVYVTTFNCAKKFPFEENEAKTAILNEIVPQALEHDIYVFGFQELISTWEASFPKMIAPKIQDLVDLTLKFINRHASGKTFRAVGSTSTGAVGLIAFADEKIGLRKVSYSNLRCGLFNSSLKGSASLCCTLQGQNKEQETFTFICSHLNANEGPENAELRVSNYASIMSACATDFRLMPFKTSHIFFFGDLNFRVNGLQDTVTDFSNIENISKVLTNHEELNKLRKEKLVFDGFDEGQISFSPTYKYQVSQEKEYDGRRTPSWCDRILFKQYPRDSFKILSYNSVSRTSHLQFTDHQAVTLDIKVPSMTSGTELKIPTTVPSSQQIFVGDIADTLIGYVGWALTKNIHYGIIAALGLIIFYTLL</sequence>
<gene>
    <name evidence="2" type="primary">TDEL0D04670</name>
    <name evidence="2" type="ORF">TDEL_0D04670</name>
</gene>
<dbReference type="PANTHER" id="PTHR11200:SF275">
    <property type="entry name" value="LD06095P"/>
    <property type="match status" value="1"/>
</dbReference>
<dbReference type="SMART" id="SM00128">
    <property type="entry name" value="IPPc"/>
    <property type="match status" value="1"/>
</dbReference>
<dbReference type="InterPro" id="IPR036691">
    <property type="entry name" value="Endo/exonu/phosph_ase_sf"/>
</dbReference>
<dbReference type="Pfam" id="PF22669">
    <property type="entry name" value="Exo_endo_phos2"/>
    <property type="match status" value="1"/>
</dbReference>
<dbReference type="PANTHER" id="PTHR11200">
    <property type="entry name" value="INOSITOL 5-PHOSPHATASE"/>
    <property type="match status" value="1"/>
</dbReference>
<evidence type="ECO:0000313" key="3">
    <source>
        <dbReference type="Proteomes" id="UP000005627"/>
    </source>
</evidence>
<dbReference type="RefSeq" id="XP_003681262.1">
    <property type="nucleotide sequence ID" value="XM_003681214.1"/>
</dbReference>
<dbReference type="OrthoDB" id="62798at2759"/>
<dbReference type="GO" id="GO:0005783">
    <property type="term" value="C:endoplasmic reticulum"/>
    <property type="evidence" value="ECO:0007669"/>
    <property type="project" value="EnsemblFungi"/>
</dbReference>
<organism evidence="2 3">
    <name type="scientific">Torulaspora delbrueckii</name>
    <name type="common">Yeast</name>
    <name type="synonym">Candida colliculosa</name>
    <dbReference type="NCBI Taxonomy" id="4950"/>
    <lineage>
        <taxon>Eukaryota</taxon>
        <taxon>Fungi</taxon>
        <taxon>Dikarya</taxon>
        <taxon>Ascomycota</taxon>
        <taxon>Saccharomycotina</taxon>
        <taxon>Saccharomycetes</taxon>
        <taxon>Saccharomycetales</taxon>
        <taxon>Saccharomycetaceae</taxon>
        <taxon>Torulaspora</taxon>
    </lineage>
</organism>
<keyword evidence="3" id="KW-1185">Reference proteome</keyword>
<dbReference type="GeneID" id="11502485"/>
<dbReference type="InterPro" id="IPR046985">
    <property type="entry name" value="IP5"/>
</dbReference>
<dbReference type="AlphaFoldDB" id="G8ZTV7"/>
<evidence type="ECO:0000313" key="2">
    <source>
        <dbReference type="EMBL" id="CCE92051.1"/>
    </source>
</evidence>
<dbReference type="SUPFAM" id="SSF56219">
    <property type="entry name" value="DNase I-like"/>
    <property type="match status" value="1"/>
</dbReference>
<dbReference type="InParanoid" id="G8ZTV7"/>
<dbReference type="GO" id="GO:0004439">
    <property type="term" value="F:phosphatidylinositol-4,5-bisphosphate 5-phosphatase activity"/>
    <property type="evidence" value="ECO:0007669"/>
    <property type="project" value="EnsemblFungi"/>
</dbReference>
<name>G8ZTV7_TORDE</name>
<dbReference type="Proteomes" id="UP000005627">
    <property type="component" value="Chromosome 4"/>
</dbReference>
<dbReference type="eggNOG" id="KOG0565">
    <property type="taxonomic scope" value="Eukaryota"/>
</dbReference>
<dbReference type="HOGENOM" id="CLU_025224_2_0_1"/>
<evidence type="ECO:0000259" key="1">
    <source>
        <dbReference type="SMART" id="SM00128"/>
    </source>
</evidence>
<dbReference type="FunCoup" id="G8ZTV7">
    <property type="interactions" value="113"/>
</dbReference>
<protein>
    <recommendedName>
        <fullName evidence="1">Inositol polyphosphate-related phosphatase domain-containing protein</fullName>
    </recommendedName>
</protein>